<dbReference type="Proteomes" id="UP000280434">
    <property type="component" value="Unassembled WGS sequence"/>
</dbReference>
<protein>
    <submittedName>
        <fullName evidence="1">Uncharacterized protein</fullName>
    </submittedName>
</protein>
<evidence type="ECO:0000313" key="2">
    <source>
        <dbReference type="Proteomes" id="UP000280434"/>
    </source>
</evidence>
<keyword evidence="2" id="KW-1185">Reference proteome</keyword>
<dbReference type="RefSeq" id="WP_121278509.1">
    <property type="nucleotide sequence ID" value="NZ_RBZV01000005.1"/>
</dbReference>
<name>A0A494XJ28_9BURK</name>
<sequence>MAFFALPVMVVLFFIGVAAQMNQLALAVAGAGKPGQMENFEIVSAQRVEAFAAACLDTAIASPGAISASLTVAMPTGATTPVGAVCMTTPAAGGARNVYAYAPVVGGAAGQMMTDTQRSAAWYRVQSQGQAVNVQFGDVSAVPASLPVGALLEWVQVTP</sequence>
<gene>
    <name evidence="1" type="ORF">D7S89_15155</name>
</gene>
<evidence type="ECO:0000313" key="1">
    <source>
        <dbReference type="EMBL" id="RKP47563.1"/>
    </source>
</evidence>
<dbReference type="OrthoDB" id="9100908at2"/>
<reference evidence="1 2" key="1">
    <citation type="submission" date="2018-10" db="EMBL/GenBank/DDBJ databases">
        <title>Paraburkholderia sp. 7MK8-2, isolated from soil.</title>
        <authorList>
            <person name="Gao Z.-H."/>
            <person name="Qiu L.-H."/>
        </authorList>
    </citation>
    <scope>NUCLEOTIDE SEQUENCE [LARGE SCALE GENOMIC DNA]</scope>
    <source>
        <strain evidence="1 2">7MK8-2</strain>
    </source>
</reference>
<dbReference type="EMBL" id="RBZV01000005">
    <property type="protein sequence ID" value="RKP47563.1"/>
    <property type="molecule type" value="Genomic_DNA"/>
</dbReference>
<proteinExistence type="predicted"/>
<comment type="caution">
    <text evidence="1">The sequence shown here is derived from an EMBL/GenBank/DDBJ whole genome shotgun (WGS) entry which is preliminary data.</text>
</comment>
<accession>A0A494XJ28</accession>
<organism evidence="1 2">
    <name type="scientific">Trinickia fusca</name>
    <dbReference type="NCBI Taxonomy" id="2419777"/>
    <lineage>
        <taxon>Bacteria</taxon>
        <taxon>Pseudomonadati</taxon>
        <taxon>Pseudomonadota</taxon>
        <taxon>Betaproteobacteria</taxon>
        <taxon>Burkholderiales</taxon>
        <taxon>Burkholderiaceae</taxon>
        <taxon>Trinickia</taxon>
    </lineage>
</organism>
<dbReference type="AlphaFoldDB" id="A0A494XJ28"/>